<keyword evidence="2" id="KW-1277">Toxin-antitoxin system</keyword>
<dbReference type="EMBL" id="JADKFW010000013">
    <property type="protein sequence ID" value="MBK9718918.1"/>
    <property type="molecule type" value="Genomic_DNA"/>
</dbReference>
<organism evidence="8 9">
    <name type="scientific">Candidatus Defluviibacterium haderslevense</name>
    <dbReference type="NCBI Taxonomy" id="2981993"/>
    <lineage>
        <taxon>Bacteria</taxon>
        <taxon>Pseudomonadati</taxon>
        <taxon>Bacteroidota</taxon>
        <taxon>Saprospiria</taxon>
        <taxon>Saprospirales</taxon>
        <taxon>Saprospiraceae</taxon>
        <taxon>Candidatus Defluviibacterium</taxon>
    </lineage>
</organism>
<keyword evidence="7" id="KW-0346">Stress response</keyword>
<dbReference type="Pfam" id="PF07927">
    <property type="entry name" value="HicA_toxin"/>
    <property type="match status" value="1"/>
</dbReference>
<gene>
    <name evidence="8" type="ORF">IPO85_15670</name>
</gene>
<dbReference type="SUPFAM" id="SSF54786">
    <property type="entry name" value="YcfA/nrd intein domain"/>
    <property type="match status" value="1"/>
</dbReference>
<keyword evidence="4" id="KW-0255">Endonuclease</keyword>
<dbReference type="GO" id="GO:0003729">
    <property type="term" value="F:mRNA binding"/>
    <property type="evidence" value="ECO:0007669"/>
    <property type="project" value="InterPro"/>
</dbReference>
<dbReference type="InterPro" id="IPR012933">
    <property type="entry name" value="HicA_mRNA_interferase"/>
</dbReference>
<reference evidence="8 9" key="1">
    <citation type="submission" date="2020-10" db="EMBL/GenBank/DDBJ databases">
        <title>Connecting structure to function with the recovery of over 1000 high-quality activated sludge metagenome-assembled genomes encoding full-length rRNA genes using long-read sequencing.</title>
        <authorList>
            <person name="Singleton C.M."/>
            <person name="Petriglieri F."/>
            <person name="Kristensen J.M."/>
            <person name="Kirkegaard R.H."/>
            <person name="Michaelsen T.Y."/>
            <person name="Andersen M.H."/>
            <person name="Karst S.M."/>
            <person name="Dueholm M.S."/>
            <person name="Nielsen P.H."/>
            <person name="Albertsen M."/>
        </authorList>
    </citation>
    <scope>NUCLEOTIDE SEQUENCE [LARGE SCALE GENOMIC DNA]</scope>
    <source>
        <strain evidence="8">Ribe_18-Q3-R11-54_BAT3C.373</strain>
    </source>
</reference>
<dbReference type="InterPro" id="IPR038570">
    <property type="entry name" value="HicA_sf"/>
</dbReference>
<evidence type="ECO:0000313" key="8">
    <source>
        <dbReference type="EMBL" id="MBK9718918.1"/>
    </source>
</evidence>
<evidence type="ECO:0000256" key="2">
    <source>
        <dbReference type="ARBA" id="ARBA00022649"/>
    </source>
</evidence>
<sequence length="62" mass="7037">MKALDLEKLIGTKGWYFVRQTGSHKIYKHETISGIIVIPFHGSKDLPKGTETSILKKARLKK</sequence>
<dbReference type="GO" id="GO:0016787">
    <property type="term" value="F:hydrolase activity"/>
    <property type="evidence" value="ECO:0007669"/>
    <property type="project" value="UniProtKB-KW"/>
</dbReference>
<comment type="caution">
    <text evidence="8">The sequence shown here is derived from an EMBL/GenBank/DDBJ whole genome shotgun (WGS) entry which is preliminary data.</text>
</comment>
<evidence type="ECO:0000256" key="1">
    <source>
        <dbReference type="ARBA" id="ARBA00006620"/>
    </source>
</evidence>
<dbReference type="AlphaFoldDB" id="A0A9D7XIQ3"/>
<comment type="similarity">
    <text evidence="1">Belongs to the HicA mRNA interferase family.</text>
</comment>
<accession>A0A9D7XIQ3</accession>
<keyword evidence="6" id="KW-0694">RNA-binding</keyword>
<evidence type="ECO:0000256" key="5">
    <source>
        <dbReference type="ARBA" id="ARBA00022801"/>
    </source>
</evidence>
<evidence type="ECO:0000256" key="6">
    <source>
        <dbReference type="ARBA" id="ARBA00022884"/>
    </source>
</evidence>
<evidence type="ECO:0000256" key="3">
    <source>
        <dbReference type="ARBA" id="ARBA00022722"/>
    </source>
</evidence>
<evidence type="ECO:0000313" key="9">
    <source>
        <dbReference type="Proteomes" id="UP000808349"/>
    </source>
</evidence>
<dbReference type="Gene3D" id="3.30.920.30">
    <property type="entry name" value="Hypothetical protein"/>
    <property type="match status" value="1"/>
</dbReference>
<dbReference type="Proteomes" id="UP000808349">
    <property type="component" value="Unassembled WGS sequence"/>
</dbReference>
<protein>
    <submittedName>
        <fullName evidence="8">Type II toxin-antitoxin system HicA family toxin</fullName>
    </submittedName>
</protein>
<keyword evidence="5" id="KW-0378">Hydrolase</keyword>
<keyword evidence="3" id="KW-0540">Nuclease</keyword>
<proteinExistence type="inferred from homology"/>
<name>A0A9D7XIQ3_9BACT</name>
<evidence type="ECO:0000256" key="7">
    <source>
        <dbReference type="ARBA" id="ARBA00023016"/>
    </source>
</evidence>
<evidence type="ECO:0000256" key="4">
    <source>
        <dbReference type="ARBA" id="ARBA00022759"/>
    </source>
</evidence>
<dbReference type="GO" id="GO:0004519">
    <property type="term" value="F:endonuclease activity"/>
    <property type="evidence" value="ECO:0007669"/>
    <property type="project" value="UniProtKB-KW"/>
</dbReference>